<dbReference type="EMBL" id="MT774389">
    <property type="protein sequence ID" value="QOR59345.1"/>
    <property type="molecule type" value="Genomic_DNA"/>
</dbReference>
<keyword evidence="2" id="KW-1185">Reference proteome</keyword>
<name>A0A7M1RY26_9CAUD</name>
<dbReference type="KEGG" id="vg:65129907"/>
<accession>A0A7M1RY26</accession>
<reference evidence="1 2" key="1">
    <citation type="submission" date="2020-07" db="EMBL/GenBank/DDBJ databases">
        <title>Taxonomic proposal: Crassvirales, a new order of highly abundant and diverse bacterial viruses.</title>
        <authorList>
            <person name="Shkoporov A.N."/>
            <person name="Stockdale S.R."/>
            <person name="Guerin E."/>
            <person name="Ross R.P."/>
            <person name="Hill C."/>
        </authorList>
    </citation>
    <scope>NUCLEOTIDE SEQUENCE [LARGE SCALE GENOMIC DNA]</scope>
</reference>
<dbReference type="RefSeq" id="YP_010111503.1">
    <property type="nucleotide sequence ID" value="NC_055882.1"/>
</dbReference>
<sequence length="108" mass="12786">MCKNIFENNSGYSINQYGKIAPNRKQLERLLALNQLLNIAEYYNKLHPTRYIRPYCITFEEEYGYIVRQYDIADCLYGVVALFNSNDDAQEVIDNPNFREILDTIYKD</sequence>
<dbReference type="GeneID" id="65129907"/>
<dbReference type="Proteomes" id="UP000593686">
    <property type="component" value="Genome"/>
</dbReference>
<protein>
    <submittedName>
        <fullName evidence="1">Uncharacterized protein</fullName>
    </submittedName>
</protein>
<evidence type="ECO:0000313" key="1">
    <source>
        <dbReference type="EMBL" id="QOR59345.1"/>
    </source>
</evidence>
<proteinExistence type="predicted"/>
<organism evidence="1 2">
    <name type="scientific">uncultured phage cr116_1</name>
    <dbReference type="NCBI Taxonomy" id="2772073"/>
    <lineage>
        <taxon>Viruses</taxon>
        <taxon>Duplodnaviria</taxon>
        <taxon>Heunggongvirae</taxon>
        <taxon>Uroviricota</taxon>
        <taxon>Caudoviricetes</taxon>
        <taxon>Crassvirales</taxon>
        <taxon>Steigviridae</taxon>
        <taxon>Asinivirinae</taxon>
        <taxon>Pamirivirus</taxon>
        <taxon>Pamirivirus faecium</taxon>
    </lineage>
</organism>
<evidence type="ECO:0000313" key="2">
    <source>
        <dbReference type="Proteomes" id="UP000593686"/>
    </source>
</evidence>